<dbReference type="PANTHER" id="PTHR19338:SF73">
    <property type="entry name" value="DISEASE RESISTANCE PROTEIN RGA2-LIKE"/>
    <property type="match status" value="1"/>
</dbReference>
<reference evidence="7" key="1">
    <citation type="submission" date="2018-08" db="EMBL/GenBank/DDBJ databases">
        <authorList>
            <person name="Rossello M."/>
        </authorList>
    </citation>
    <scope>NUCLEOTIDE SEQUENCE [LARGE SCALE GENOMIC DNA]</scope>
    <source>
        <strain evidence="7">cv. Chinese Spring</strain>
    </source>
</reference>
<keyword evidence="4" id="KW-0547">Nucleotide-binding</keyword>
<dbReference type="SMR" id="A0A3B6UCN0"/>
<dbReference type="GO" id="GO:0000166">
    <property type="term" value="F:nucleotide binding"/>
    <property type="evidence" value="ECO:0007669"/>
    <property type="project" value="UniProtKB-KW"/>
</dbReference>
<evidence type="ECO:0000256" key="4">
    <source>
        <dbReference type="ARBA" id="ARBA00022741"/>
    </source>
</evidence>
<evidence type="ECO:0000256" key="2">
    <source>
        <dbReference type="ARBA" id="ARBA00022614"/>
    </source>
</evidence>
<protein>
    <recommendedName>
        <fullName evidence="6">Disease resistance N-terminal domain-containing protein</fullName>
    </recommendedName>
</protein>
<name>A0A3B6UCN0_WHEAT</name>
<feature type="domain" description="Disease resistance N-terminal" evidence="6">
    <location>
        <begin position="5"/>
        <end position="89"/>
    </location>
</feature>
<evidence type="ECO:0000313" key="8">
    <source>
        <dbReference type="Proteomes" id="UP000019116"/>
    </source>
</evidence>
<dbReference type="CDD" id="cd14798">
    <property type="entry name" value="RX-CC_like"/>
    <property type="match status" value="1"/>
</dbReference>
<dbReference type="Pfam" id="PF18052">
    <property type="entry name" value="Rx_N"/>
    <property type="match status" value="1"/>
</dbReference>
<keyword evidence="2" id="KW-0433">Leucine-rich repeat</keyword>
<dbReference type="GO" id="GO:0006952">
    <property type="term" value="P:defense response"/>
    <property type="evidence" value="ECO:0007669"/>
    <property type="project" value="UniProtKB-KW"/>
</dbReference>
<dbReference type="PANTHER" id="PTHR19338">
    <property type="entry name" value="TRANSLOCASE OF INNER MITOCHONDRIAL MEMBRANE 13 HOMOLOG"/>
    <property type="match status" value="1"/>
</dbReference>
<evidence type="ECO:0000259" key="6">
    <source>
        <dbReference type="Pfam" id="PF18052"/>
    </source>
</evidence>
<dbReference type="OrthoDB" id="3027644at2759"/>
<evidence type="ECO:0000256" key="1">
    <source>
        <dbReference type="ARBA" id="ARBA00008894"/>
    </source>
</evidence>
<reference evidence="7" key="2">
    <citation type="submission" date="2018-10" db="UniProtKB">
        <authorList>
            <consortium name="EnsemblPlants"/>
        </authorList>
    </citation>
    <scope>IDENTIFICATION</scope>
</reference>
<comment type="similarity">
    <text evidence="1">Belongs to the disease resistance NB-LRR family.</text>
</comment>
<evidence type="ECO:0000256" key="3">
    <source>
        <dbReference type="ARBA" id="ARBA00022737"/>
    </source>
</evidence>
<dbReference type="InterPro" id="IPR041118">
    <property type="entry name" value="Rx_N"/>
</dbReference>
<sequence length="161" mass="18276">MADAIVGPLLSKLQAVAVTEGKALAAVGNEIDRLRDKLMWLHALVHETDLRSRSDSNQQIRVLAYQVREVAFVAEDAIDNFFLQADLSRFGHNWRQAAAMFFSNFGTQIRVRYILSRQIKSMNARLEDIVDNSAKYRSDNGSTNAITWRASRAIPPVRQNW</sequence>
<keyword evidence="3" id="KW-0677">Repeat</keyword>
<dbReference type="Proteomes" id="UP000019116">
    <property type="component" value="Chromosome Un"/>
</dbReference>
<keyword evidence="5" id="KW-0611">Plant defense</keyword>
<dbReference type="Gene3D" id="1.20.5.4130">
    <property type="match status" value="1"/>
</dbReference>
<keyword evidence="8" id="KW-1185">Reference proteome</keyword>
<evidence type="ECO:0000256" key="5">
    <source>
        <dbReference type="ARBA" id="ARBA00022821"/>
    </source>
</evidence>
<evidence type="ECO:0000313" key="7">
    <source>
        <dbReference type="EnsemblPlants" id="TraesCSU02G242900.1.cds1"/>
    </source>
</evidence>
<dbReference type="AlphaFoldDB" id="A0A3B6UCN0"/>
<proteinExistence type="inferred from homology"/>
<dbReference type="InterPro" id="IPR038005">
    <property type="entry name" value="RX-like_CC"/>
</dbReference>
<dbReference type="Gramene" id="TraesCSU02G242900.1">
    <property type="protein sequence ID" value="TraesCSU02G242900.1.cds1"/>
    <property type="gene ID" value="TraesCSU02G242900"/>
</dbReference>
<dbReference type="EnsemblPlants" id="TraesCSU02G242900.1">
    <property type="protein sequence ID" value="TraesCSU02G242900.1.cds1"/>
    <property type="gene ID" value="TraesCSU02G242900"/>
</dbReference>
<organism evidence="7">
    <name type="scientific">Triticum aestivum</name>
    <name type="common">Wheat</name>
    <dbReference type="NCBI Taxonomy" id="4565"/>
    <lineage>
        <taxon>Eukaryota</taxon>
        <taxon>Viridiplantae</taxon>
        <taxon>Streptophyta</taxon>
        <taxon>Embryophyta</taxon>
        <taxon>Tracheophyta</taxon>
        <taxon>Spermatophyta</taxon>
        <taxon>Magnoliopsida</taxon>
        <taxon>Liliopsida</taxon>
        <taxon>Poales</taxon>
        <taxon>Poaceae</taxon>
        <taxon>BOP clade</taxon>
        <taxon>Pooideae</taxon>
        <taxon>Triticodae</taxon>
        <taxon>Triticeae</taxon>
        <taxon>Triticinae</taxon>
        <taxon>Triticum</taxon>
    </lineage>
</organism>
<dbReference type="Gramene" id="TraesCS7A03G1382800.1">
    <property type="protein sequence ID" value="TraesCS7A03G1382800.1.CDS1"/>
    <property type="gene ID" value="TraesCS7A03G1382800"/>
</dbReference>
<accession>A0A3B6UCN0</accession>